<comment type="caution">
    <text evidence="1">The sequence shown here is derived from an EMBL/GenBank/DDBJ whole genome shotgun (WGS) entry which is preliminary data.</text>
</comment>
<sequence length="120" mass="13329">MCKRAYKHEFTIVGGSGQNQLVRQTWTLAQKKTPGVQQRCVAGGAAYIRTSKMPLVTLTLSSSSRSSGFDSSLYTMRFGQISAQELYPRRVPNAQTMTLRGASSASNCRLQCERVRMKCE</sequence>
<organism evidence="1 2">
    <name type="scientific">Solea senegalensis</name>
    <name type="common">Senegalese sole</name>
    <dbReference type="NCBI Taxonomy" id="28829"/>
    <lineage>
        <taxon>Eukaryota</taxon>
        <taxon>Metazoa</taxon>
        <taxon>Chordata</taxon>
        <taxon>Craniata</taxon>
        <taxon>Vertebrata</taxon>
        <taxon>Euteleostomi</taxon>
        <taxon>Actinopterygii</taxon>
        <taxon>Neopterygii</taxon>
        <taxon>Teleostei</taxon>
        <taxon>Neoteleostei</taxon>
        <taxon>Acanthomorphata</taxon>
        <taxon>Carangaria</taxon>
        <taxon>Pleuronectiformes</taxon>
        <taxon>Pleuronectoidei</taxon>
        <taxon>Soleidae</taxon>
        <taxon>Solea</taxon>
    </lineage>
</organism>
<protein>
    <submittedName>
        <fullName evidence="1">Uncharacterized protein</fullName>
    </submittedName>
</protein>
<proteinExistence type="predicted"/>
<dbReference type="EMBL" id="JAGKHQ010000007">
    <property type="protein sequence ID" value="KAG7511548.1"/>
    <property type="molecule type" value="Genomic_DNA"/>
</dbReference>
<reference evidence="1 2" key="1">
    <citation type="journal article" date="2021" name="Sci. Rep.">
        <title>Chromosome anchoring in Senegalese sole (Solea senegalensis) reveals sex-associated markers and genome rearrangements in flatfish.</title>
        <authorList>
            <person name="Guerrero-Cozar I."/>
            <person name="Gomez-Garrido J."/>
            <person name="Berbel C."/>
            <person name="Martinez-Blanch J.F."/>
            <person name="Alioto T."/>
            <person name="Claros M.G."/>
            <person name="Gagnaire P.A."/>
            <person name="Manchado M."/>
        </authorList>
    </citation>
    <scope>NUCLEOTIDE SEQUENCE [LARGE SCALE GENOMIC DNA]</scope>
    <source>
        <strain evidence="1">Sse05_10M</strain>
    </source>
</reference>
<gene>
    <name evidence="1" type="ORF">JOB18_003185</name>
</gene>
<dbReference type="Proteomes" id="UP000693946">
    <property type="component" value="Linkage Group LG15"/>
</dbReference>
<dbReference type="AlphaFoldDB" id="A0AAV6S0X8"/>
<name>A0AAV6S0X8_SOLSE</name>
<evidence type="ECO:0000313" key="1">
    <source>
        <dbReference type="EMBL" id="KAG7511548.1"/>
    </source>
</evidence>
<evidence type="ECO:0000313" key="2">
    <source>
        <dbReference type="Proteomes" id="UP000693946"/>
    </source>
</evidence>
<keyword evidence="2" id="KW-1185">Reference proteome</keyword>
<accession>A0AAV6S0X8</accession>